<accession>A0A8J3KZ18</accession>
<dbReference type="EMBL" id="BONI01000002">
    <property type="protein sequence ID" value="GIG03720.1"/>
    <property type="molecule type" value="Genomic_DNA"/>
</dbReference>
<dbReference type="PANTHER" id="PTHR37017:SF11">
    <property type="entry name" value="ESTERASE_LIPASE_THIOESTERASE DOMAIN-CONTAINING PROTEIN"/>
    <property type="match status" value="1"/>
</dbReference>
<feature type="chain" id="PRO_5035275467" evidence="1">
    <location>
        <begin position="34"/>
        <end position="272"/>
    </location>
</feature>
<dbReference type="GO" id="GO:0016787">
    <property type="term" value="F:hydrolase activity"/>
    <property type="evidence" value="ECO:0007669"/>
    <property type="project" value="UniProtKB-KW"/>
</dbReference>
<dbReference type="InterPro" id="IPR029058">
    <property type="entry name" value="AB_hydrolase_fold"/>
</dbReference>
<dbReference type="SUPFAM" id="SSF53474">
    <property type="entry name" value="alpha/beta-Hydrolases"/>
    <property type="match status" value="1"/>
</dbReference>
<keyword evidence="3" id="KW-0378">Hydrolase</keyword>
<evidence type="ECO:0000256" key="1">
    <source>
        <dbReference type="SAM" id="SignalP"/>
    </source>
</evidence>
<keyword evidence="1" id="KW-0732">Signal</keyword>
<organism evidence="3 4">
    <name type="scientific">Catellatospora coxensis</name>
    <dbReference type="NCBI Taxonomy" id="310354"/>
    <lineage>
        <taxon>Bacteria</taxon>
        <taxon>Bacillati</taxon>
        <taxon>Actinomycetota</taxon>
        <taxon>Actinomycetes</taxon>
        <taxon>Micromonosporales</taxon>
        <taxon>Micromonosporaceae</taxon>
        <taxon>Catellatospora</taxon>
    </lineage>
</organism>
<dbReference type="AlphaFoldDB" id="A0A8J3KZ18"/>
<dbReference type="Proteomes" id="UP000630887">
    <property type="component" value="Unassembled WGS sequence"/>
</dbReference>
<dbReference type="RefSeq" id="WP_239167042.1">
    <property type="nucleotide sequence ID" value="NZ_BAAALC010000001.1"/>
</dbReference>
<dbReference type="Gene3D" id="3.40.50.1820">
    <property type="entry name" value="alpha/beta hydrolase"/>
    <property type="match status" value="1"/>
</dbReference>
<dbReference type="PROSITE" id="PS51318">
    <property type="entry name" value="TAT"/>
    <property type="match status" value="1"/>
</dbReference>
<feature type="signal peptide" evidence="1">
    <location>
        <begin position="1"/>
        <end position="33"/>
    </location>
</feature>
<gene>
    <name evidence="3" type="ORF">Cco03nite_04200</name>
</gene>
<dbReference type="InterPro" id="IPR052897">
    <property type="entry name" value="Sec-Metab_Biosynth_Hydrolase"/>
</dbReference>
<dbReference type="PANTHER" id="PTHR37017">
    <property type="entry name" value="AB HYDROLASE-1 DOMAIN-CONTAINING PROTEIN-RELATED"/>
    <property type="match status" value="1"/>
</dbReference>
<dbReference type="InterPro" id="IPR000073">
    <property type="entry name" value="AB_hydrolase_1"/>
</dbReference>
<protein>
    <submittedName>
        <fullName evidence="3">Alpha/beta hydrolase</fullName>
    </submittedName>
</protein>
<dbReference type="InterPro" id="IPR006311">
    <property type="entry name" value="TAT_signal"/>
</dbReference>
<reference evidence="3 4" key="1">
    <citation type="submission" date="2021-01" db="EMBL/GenBank/DDBJ databases">
        <title>Whole genome shotgun sequence of Catellatospora coxensis NBRC 107359.</title>
        <authorList>
            <person name="Komaki H."/>
            <person name="Tamura T."/>
        </authorList>
    </citation>
    <scope>NUCLEOTIDE SEQUENCE [LARGE SCALE GENOMIC DNA]</scope>
    <source>
        <strain evidence="3 4">NBRC 107359</strain>
    </source>
</reference>
<proteinExistence type="predicted"/>
<evidence type="ECO:0000313" key="3">
    <source>
        <dbReference type="EMBL" id="GIG03720.1"/>
    </source>
</evidence>
<name>A0A8J3KZ18_9ACTN</name>
<evidence type="ECO:0000313" key="4">
    <source>
        <dbReference type="Proteomes" id="UP000630887"/>
    </source>
</evidence>
<dbReference type="Pfam" id="PF12697">
    <property type="entry name" value="Abhydrolase_6"/>
    <property type="match status" value="1"/>
</dbReference>
<evidence type="ECO:0000259" key="2">
    <source>
        <dbReference type="Pfam" id="PF12697"/>
    </source>
</evidence>
<sequence length="272" mass="28260">MSPRKKFLAMGVAAAAVLGVASVTAIAPSAAQATHSRGPKPTVVLVHGAFADSGGWNGVTRELLRDGYPVVAAPNPLRGVASDAAQLKAKLAQIDGPIVLVGHSYGGMVISTAATGNPNVKALVYIAAFTPDQGESAFTLASKFEGSTLPETLRPVPLPDGNVDLYVDQQLFRQQFAADVPAGEAALMAATQRPATAAALNEAAAGEPAWRTIPSYHLIAEADRTIPAKLQHFGADRAHGVKQREKGASHAVFVSRADDTADLIERAARETD</sequence>
<feature type="domain" description="AB hydrolase-1" evidence="2">
    <location>
        <begin position="43"/>
        <end position="262"/>
    </location>
</feature>
<comment type="caution">
    <text evidence="3">The sequence shown here is derived from an EMBL/GenBank/DDBJ whole genome shotgun (WGS) entry which is preliminary data.</text>
</comment>
<keyword evidence="4" id="KW-1185">Reference proteome</keyword>